<dbReference type="SUPFAM" id="SSF49879">
    <property type="entry name" value="SMAD/FHA domain"/>
    <property type="match status" value="1"/>
</dbReference>
<keyword evidence="3" id="KW-0472">Membrane</keyword>
<dbReference type="InterPro" id="IPR008984">
    <property type="entry name" value="SMAD_FHA_dom_sf"/>
</dbReference>
<feature type="compositionally biased region" description="Low complexity" evidence="2">
    <location>
        <begin position="224"/>
        <end position="234"/>
    </location>
</feature>
<keyword evidence="3" id="KW-1133">Transmembrane helix</keyword>
<dbReference type="SUPFAM" id="SSF50729">
    <property type="entry name" value="PH domain-like"/>
    <property type="match status" value="1"/>
</dbReference>
<evidence type="ECO:0000256" key="1">
    <source>
        <dbReference type="SAM" id="Coils"/>
    </source>
</evidence>
<proteinExistence type="predicted"/>
<evidence type="ECO:0000256" key="2">
    <source>
        <dbReference type="SAM" id="MobiDB-lite"/>
    </source>
</evidence>
<dbReference type="InterPro" id="IPR001849">
    <property type="entry name" value="PH_domain"/>
</dbReference>
<feature type="region of interest" description="Disordered" evidence="2">
    <location>
        <begin position="640"/>
        <end position="712"/>
    </location>
</feature>
<feature type="compositionally biased region" description="Polar residues" evidence="2">
    <location>
        <begin position="1175"/>
        <end position="1185"/>
    </location>
</feature>
<keyword evidence="1" id="KW-0175">Coiled coil</keyword>
<feature type="coiled-coil region" evidence="1">
    <location>
        <begin position="727"/>
        <end position="810"/>
    </location>
</feature>
<evidence type="ECO:0000313" key="6">
    <source>
        <dbReference type="RefSeq" id="XP_058975357.1"/>
    </source>
</evidence>
<feature type="compositionally biased region" description="Basic and acidic residues" evidence="2">
    <location>
        <begin position="1055"/>
        <end position="1073"/>
    </location>
</feature>
<feature type="transmembrane region" description="Helical" evidence="3">
    <location>
        <begin position="16"/>
        <end position="40"/>
    </location>
</feature>
<gene>
    <name evidence="6" type="primary">LOC101900201</name>
</gene>
<evidence type="ECO:0000259" key="4">
    <source>
        <dbReference type="PROSITE" id="PS50003"/>
    </source>
</evidence>
<feature type="compositionally biased region" description="Low complexity" evidence="2">
    <location>
        <begin position="1204"/>
        <end position="1221"/>
    </location>
</feature>
<evidence type="ECO:0000256" key="3">
    <source>
        <dbReference type="SAM" id="Phobius"/>
    </source>
</evidence>
<dbReference type="PANTHER" id="PTHR12156">
    <property type="entry name" value="PLECKSTRIN HOMOLOGY-LIKE DOMAIN, FAMILY B, MEMBER 3"/>
    <property type="match status" value="1"/>
</dbReference>
<feature type="region of interest" description="Disordered" evidence="2">
    <location>
        <begin position="1053"/>
        <end position="1073"/>
    </location>
</feature>
<accession>A0ABM3UP96</accession>
<organism evidence="5 6">
    <name type="scientific">Musca domestica</name>
    <name type="common">House fly</name>
    <dbReference type="NCBI Taxonomy" id="7370"/>
    <lineage>
        <taxon>Eukaryota</taxon>
        <taxon>Metazoa</taxon>
        <taxon>Ecdysozoa</taxon>
        <taxon>Arthropoda</taxon>
        <taxon>Hexapoda</taxon>
        <taxon>Insecta</taxon>
        <taxon>Pterygota</taxon>
        <taxon>Neoptera</taxon>
        <taxon>Endopterygota</taxon>
        <taxon>Diptera</taxon>
        <taxon>Brachycera</taxon>
        <taxon>Muscomorpha</taxon>
        <taxon>Muscoidea</taxon>
        <taxon>Muscidae</taxon>
        <taxon>Musca</taxon>
    </lineage>
</organism>
<dbReference type="InterPro" id="IPR052212">
    <property type="entry name" value="PH-like_domain"/>
</dbReference>
<feature type="region of interest" description="Disordered" evidence="2">
    <location>
        <begin position="206"/>
        <end position="234"/>
    </location>
</feature>
<feature type="compositionally biased region" description="Low complexity" evidence="2">
    <location>
        <begin position="396"/>
        <end position="419"/>
    </location>
</feature>
<dbReference type="Gene3D" id="2.30.29.30">
    <property type="entry name" value="Pleckstrin-homology domain (PH domain)/Phosphotyrosine-binding domain (PTB)"/>
    <property type="match status" value="1"/>
</dbReference>
<reference evidence="6" key="1">
    <citation type="submission" date="2025-08" db="UniProtKB">
        <authorList>
            <consortium name="RefSeq"/>
        </authorList>
    </citation>
    <scope>IDENTIFICATION</scope>
    <source>
        <strain evidence="6">Aabys</strain>
        <tissue evidence="6">Whole body</tissue>
    </source>
</reference>
<feature type="compositionally biased region" description="Low complexity" evidence="2">
    <location>
        <begin position="640"/>
        <end position="661"/>
    </location>
</feature>
<dbReference type="Pfam" id="PF00498">
    <property type="entry name" value="FHA"/>
    <property type="match status" value="1"/>
</dbReference>
<dbReference type="InterPro" id="IPR000253">
    <property type="entry name" value="FHA_dom"/>
</dbReference>
<feature type="compositionally biased region" description="Polar residues" evidence="2">
    <location>
        <begin position="681"/>
        <end position="690"/>
    </location>
</feature>
<sequence>MKFIHHCDETLKNVPLVNYVFLSAAGPLIILFFFFFINWISTHLLIHCPRLRLLCTSWALECENQDFLLISAIGNKRINIKMSLTKKDPSFCVAANDPHLVSLGGGRLSTAVTIHNIPIGDTTIGSSTHCNISLNGSGIRPIHCTIYRSESNEVTLVPERDARILIDGSKIVEETNLTQGAMITIGKSYCLRFNNPAEAQQIRTAMGSSERISMPQMDFSQRNSSKSSSDSMMSAGDPIEIEEFYEANIQPTTTTRQVANNNINNNNKKTFSSYNNLPPIDINGLQCPKVFTADLVTVNLPAEDVLGKKYTPKYVQNMAEAQRNEKNLLNARRNFNQSKQNNNIYDNVPLTSVAAASTSRQEHESSTKVKNNAYDRYPKLGNLQIFPMNSINSEMNTSSPVQASPSSNSTTITTTPLSIYNRLQDSKGESSSKTKNVSNNEKEHLDDMLKICTEYTDRQNQNPTANNINNVNSSPIVQNRIITNGSLPRERKSPFQNNDMQRSFEGSFNNLSANGGGGGDNQQENVYNSSGYENVRVLGAKRVEINGQANQSMENYENVVVGKYVPQSPRTKIRTTCMSPKKEQSFNAIFSQKAEPQAQTRTNNNIQHNKQMEYDELLRTFGEKLQIEMEAIEECSRYQAPPSTYATSSSSNASSAAHSPNQNTNRGSNRNVHNLKLNLRLPSSLQNSPKLNKKPAPAPRTLLKSSNTSGSLPHLLATNKNDIDPFKVKVELELQALQDKIHRLEAQRNATRVMEETQQAKLKQSIEMKVDQIKKLKNMLKEKPDNDCLKDELKNISESLENDRKTFEDLEFQYLEEESEWHAYHEELKAEAKQMAVKLGGESKQQQLSSQNKEWQTLSKDFKPKTAERSKAKNHNNTMDGSLNKPYDIGEAIGIMSQSLFGSAEMLCPRRHTEDVMSRSVNENMFFNNKIELPCGGGSNGNGMANTSTPKRPQLQIVNIDDECLQETPKREVSQTIEAFSSSAVRFNLSLDTDGFEVNPLEKRVPSQDDIDRISKVTSDAPISHNNQGASTKIFDSIKEIERNRQLLLAQQGHHVIEHERQKMNDLKKRSHSEARAQYLSMVNRKSDDCMTNGEESQTDLPLQQKHHQQQQQQEQHPMLDKENHRPAVERNNSKAKSNKTSQEDGDSSNQQRHSQPEFETNHLHSEPAKRHSTSSRPLSEANSELSCELLTTNQTSKSNIELSTFNGSNNNNSNANTDSNTAKRPESLNSTDANSSSQQLRGDQSPKEGGSSSERKRSALPKHQRPLTRYLPIFSPDLDLRQHIESAGHQIDLCPHVFVDSHTCRGYLHKLGATFHGWSKRWFVLDRTRNAFIYYSDKLERKPRGGAYFSTIEEVYLDHLNISKSGRPHCTFIVKTKKRSYQLLAASDAAARIWIDAIITGAQGKLDY</sequence>
<feature type="compositionally biased region" description="Polar residues" evidence="2">
    <location>
        <begin position="1228"/>
        <end position="1243"/>
    </location>
</feature>
<dbReference type="PANTHER" id="PTHR12156:SF5">
    <property type="entry name" value="FI18040P1"/>
    <property type="match status" value="1"/>
</dbReference>
<dbReference type="Proteomes" id="UP001652621">
    <property type="component" value="Unplaced"/>
</dbReference>
<dbReference type="PROSITE" id="PS50003">
    <property type="entry name" value="PH_DOMAIN"/>
    <property type="match status" value="1"/>
</dbReference>
<feature type="compositionally biased region" description="Basic and acidic residues" evidence="2">
    <location>
        <begin position="1155"/>
        <end position="1170"/>
    </location>
</feature>
<feature type="region of interest" description="Disordered" evidence="2">
    <location>
        <begin position="1201"/>
        <end position="1263"/>
    </location>
</feature>
<evidence type="ECO:0000313" key="5">
    <source>
        <dbReference type="Proteomes" id="UP001652621"/>
    </source>
</evidence>
<dbReference type="RefSeq" id="XP_058975357.1">
    <property type="nucleotide sequence ID" value="XM_059119374.1"/>
</dbReference>
<keyword evidence="5" id="KW-1185">Reference proteome</keyword>
<feature type="region of interest" description="Disordered" evidence="2">
    <location>
        <begin position="862"/>
        <end position="883"/>
    </location>
</feature>
<keyword evidence="3" id="KW-0812">Transmembrane</keyword>
<feature type="region of interest" description="Disordered" evidence="2">
    <location>
        <begin position="396"/>
        <end position="444"/>
    </location>
</feature>
<dbReference type="GeneID" id="101900201"/>
<feature type="region of interest" description="Disordered" evidence="2">
    <location>
        <begin position="1088"/>
        <end position="1185"/>
    </location>
</feature>
<dbReference type="Gene3D" id="2.60.200.20">
    <property type="match status" value="1"/>
</dbReference>
<feature type="compositionally biased region" description="Polar residues" evidence="2">
    <location>
        <begin position="662"/>
        <end position="672"/>
    </location>
</feature>
<name>A0ABM3UP96_MUSDO</name>
<dbReference type="SMART" id="SM00233">
    <property type="entry name" value="PH"/>
    <property type="match status" value="1"/>
</dbReference>
<feature type="compositionally biased region" description="Basic and acidic residues" evidence="2">
    <location>
        <begin position="862"/>
        <end position="871"/>
    </location>
</feature>
<dbReference type="InterPro" id="IPR011993">
    <property type="entry name" value="PH-like_dom_sf"/>
</dbReference>
<feature type="compositionally biased region" description="Basic and acidic residues" evidence="2">
    <location>
        <begin position="1118"/>
        <end position="1133"/>
    </location>
</feature>
<feature type="domain" description="PH" evidence="4">
    <location>
        <begin position="1302"/>
        <end position="1404"/>
    </location>
</feature>
<dbReference type="Pfam" id="PF00169">
    <property type="entry name" value="PH"/>
    <property type="match status" value="1"/>
</dbReference>
<protein>
    <submittedName>
        <fullName evidence="6">Pleckstrin homology-like domain family B member 1 isoform X1</fullName>
    </submittedName>
</protein>